<keyword evidence="4" id="KW-1185">Reference proteome</keyword>
<dbReference type="RefSeq" id="WP_266240799.1">
    <property type="nucleotide sequence ID" value="NZ_JAMXWF010000071.1"/>
</dbReference>
<dbReference type="PANTHER" id="PTHR22946">
    <property type="entry name" value="DIENELACTONE HYDROLASE DOMAIN-CONTAINING PROTEIN-RELATED"/>
    <property type="match status" value="1"/>
</dbReference>
<evidence type="ECO:0000313" key="4">
    <source>
        <dbReference type="Proteomes" id="UP001209412"/>
    </source>
</evidence>
<proteinExistence type="predicted"/>
<reference evidence="3" key="1">
    <citation type="submission" date="2022-06" db="EMBL/GenBank/DDBJ databases">
        <title>PHB producers.</title>
        <authorList>
            <person name="Besaury L."/>
        </authorList>
    </citation>
    <scope>NUCLEOTIDE SEQUENCE</scope>
    <source>
        <strain evidence="3 4">SEWS6</strain>
    </source>
</reference>
<gene>
    <name evidence="3" type="ORF">NIE36_42750</name>
    <name evidence="2" type="ORF">OSB80_42860</name>
</gene>
<dbReference type="Proteomes" id="UP001209412">
    <property type="component" value="Unassembled WGS sequence"/>
</dbReference>
<dbReference type="EMBL" id="JAMXWF010000071">
    <property type="protein sequence ID" value="MDQ6413851.1"/>
    <property type="molecule type" value="Genomic_DNA"/>
</dbReference>
<dbReference type="AlphaFoldDB" id="A0AAP5BLI0"/>
<protein>
    <submittedName>
        <fullName evidence="3">Prolyl oligopeptidase family serine peptidase</fullName>
    </submittedName>
</protein>
<dbReference type="Gene3D" id="3.40.50.1820">
    <property type="entry name" value="alpha/beta hydrolase"/>
    <property type="match status" value="1"/>
</dbReference>
<evidence type="ECO:0000313" key="5">
    <source>
        <dbReference type="Proteomes" id="UP001242288"/>
    </source>
</evidence>
<dbReference type="Gene3D" id="1.20.1440.110">
    <property type="entry name" value="acylaminoacyl peptidase"/>
    <property type="match status" value="1"/>
</dbReference>
<organism evidence="3 5">
    <name type="scientific">Paraburkholderia madseniana</name>
    <dbReference type="NCBI Taxonomy" id="2599607"/>
    <lineage>
        <taxon>Bacteria</taxon>
        <taxon>Pseudomonadati</taxon>
        <taxon>Pseudomonadota</taxon>
        <taxon>Betaproteobacteria</taxon>
        <taxon>Burkholderiales</taxon>
        <taxon>Burkholderiaceae</taxon>
        <taxon>Paraburkholderia</taxon>
    </lineage>
</organism>
<name>A0AAP5BLI0_9BURK</name>
<evidence type="ECO:0000313" key="2">
    <source>
        <dbReference type="EMBL" id="MCX4152040.1"/>
    </source>
</evidence>
<keyword evidence="1" id="KW-0378">Hydrolase</keyword>
<dbReference type="EMBL" id="JAPKHW010000071">
    <property type="protein sequence ID" value="MCX4152040.1"/>
    <property type="molecule type" value="Genomic_DNA"/>
</dbReference>
<accession>A0AAP5BLI0</accession>
<dbReference type="InterPro" id="IPR010520">
    <property type="entry name" value="FrsA-like"/>
</dbReference>
<dbReference type="SUPFAM" id="SSF53474">
    <property type="entry name" value="alpha/beta-Hydrolases"/>
    <property type="match status" value="1"/>
</dbReference>
<comment type="caution">
    <text evidence="3">The sequence shown here is derived from an EMBL/GenBank/DDBJ whole genome shotgun (WGS) entry which is preliminary data.</text>
</comment>
<dbReference type="PANTHER" id="PTHR22946:SF12">
    <property type="entry name" value="CONIDIAL PIGMENT BIOSYNTHESIS PROTEIN AYG1 (AFU_ORTHOLOGUE AFUA_2G17550)"/>
    <property type="match status" value="1"/>
</dbReference>
<dbReference type="InterPro" id="IPR050261">
    <property type="entry name" value="FrsA_esterase"/>
</dbReference>
<dbReference type="Pfam" id="PF06500">
    <property type="entry name" value="FrsA-like"/>
    <property type="match status" value="1"/>
</dbReference>
<dbReference type="Proteomes" id="UP001242288">
    <property type="component" value="Unassembled WGS sequence"/>
</dbReference>
<dbReference type="InterPro" id="IPR029058">
    <property type="entry name" value="AB_hydrolase_fold"/>
</dbReference>
<dbReference type="GO" id="GO:0008236">
    <property type="term" value="F:serine-type peptidase activity"/>
    <property type="evidence" value="ECO:0007669"/>
    <property type="project" value="InterPro"/>
</dbReference>
<dbReference type="GO" id="GO:0006508">
    <property type="term" value="P:proteolysis"/>
    <property type="evidence" value="ECO:0007669"/>
    <property type="project" value="InterPro"/>
</dbReference>
<evidence type="ECO:0000256" key="1">
    <source>
        <dbReference type="ARBA" id="ARBA00022801"/>
    </source>
</evidence>
<sequence length="382" mass="42607">MIEYFESNYAWNLAATTLAEEAGNFPEFEPTLRRLKPYQSIEAVEASQRWHCAFAELGDHMVGLAQTEEAKGHYFSAARRYHRASMYYLKAERMLSHRDPQRLATYGKSLVAYKKARVLNRDPVEFVDIPYKASSMPALFVPGEGPGPRPMVIHLQGFDSVKESQYPYLEGYSRRGLSVLIVDQPGAGQAIRERGLTAEVETENYVRAIVDYACTRSDVDANRIGLAGISMGGYFAPRAAAYEPRIRAVACWGALYDFGELSARRANATDGADSVPAVLEHALWCFGVQTPEECLAIARRMNLRDVMPRVTCPLLVTHGADDRQVPLDHAQRTYDEAASKVKTLKIFTKEDGGAAHCQLDNRYLGSDVFGDWFAEQLGGTCR</sequence>
<evidence type="ECO:0000313" key="3">
    <source>
        <dbReference type="EMBL" id="MDQ6413851.1"/>
    </source>
</evidence>